<reference evidence="2 4" key="2">
    <citation type="submission" date="2015-06" db="EMBL/GenBank/DDBJ databases">
        <title>Draft genome sequence of Streptomyces leeuwenhoekii C58, which produces the novel lasso peptide, chaxapeptin.</title>
        <authorList>
            <person name="Yi Y."/>
            <person name="Hai D."/>
            <person name="Jaspars M."/>
            <person name="Sheng H."/>
            <person name="Rateb M.E."/>
            <person name="Bull A."/>
            <person name="Goodfellow M."/>
            <person name="Asenjo J.A."/>
            <person name="Ebel R."/>
        </authorList>
    </citation>
    <scope>NUCLEOTIDE SEQUENCE [LARGE SCALE GENOMIC DNA]</scope>
    <source>
        <strain evidence="2 4">C58</strain>
    </source>
</reference>
<dbReference type="RefSeq" id="WP_029385113.1">
    <property type="nucleotide sequence ID" value="NZ_AZSD01000261.1"/>
</dbReference>
<organism evidence="1 3">
    <name type="scientific">Streptomyces leeuwenhoekii</name>
    <dbReference type="NCBI Taxonomy" id="1437453"/>
    <lineage>
        <taxon>Bacteria</taxon>
        <taxon>Bacillati</taxon>
        <taxon>Actinomycetota</taxon>
        <taxon>Actinomycetes</taxon>
        <taxon>Kitasatosporales</taxon>
        <taxon>Streptomycetaceae</taxon>
        <taxon>Streptomyces</taxon>
    </lineage>
</organism>
<dbReference type="KEGG" id="sle:sle_09840"/>
<proteinExistence type="predicted"/>
<keyword evidence="4" id="KW-1185">Reference proteome</keyword>
<reference evidence="1 3" key="1">
    <citation type="submission" date="2015-02" db="EMBL/GenBank/DDBJ databases">
        <authorList>
            <person name="Gomez-Escribano P.J."/>
        </authorList>
    </citation>
    <scope>NUCLEOTIDE SEQUENCE [LARGE SCALE GENOMIC DNA]</scope>
    <source>
        <strain evidence="1">C34</strain>
        <strain evidence="3">C34 (DSM 42122 / NRRL B-24963)</strain>
    </source>
</reference>
<dbReference type="PATRIC" id="fig|1437453.5.peg.1215"/>
<evidence type="ECO:0000313" key="2">
    <source>
        <dbReference type="EMBL" id="KMS69867.1"/>
    </source>
</evidence>
<dbReference type="EMBL" id="LFEH01000139">
    <property type="protein sequence ID" value="KMS69867.1"/>
    <property type="molecule type" value="Genomic_DNA"/>
</dbReference>
<accession>A0A0F7VSI8</accession>
<evidence type="ECO:0000313" key="3">
    <source>
        <dbReference type="Proteomes" id="UP000035016"/>
    </source>
</evidence>
<name>A0A0F7VSI8_STRLW</name>
<dbReference type="Proteomes" id="UP000037274">
    <property type="component" value="Unassembled WGS sequence"/>
</dbReference>
<sequence>MTQMKRFMPSEIETLGRERNFLQDQSEWLCPACGEVAVRSYLRATQHANRPAVISYTWCAACRRTAGATGPLPPGLIISDPWRDVDPAAWEEFDRSLPRLFARLDRLWEEGVLPQSFVWKRR</sequence>
<gene>
    <name evidence="1" type="primary">sle_09840</name>
    <name evidence="2" type="ORF">ACH49_25820</name>
</gene>
<dbReference type="AlphaFoldDB" id="A0A0F7VSI8"/>
<evidence type="ECO:0000313" key="1">
    <source>
        <dbReference type="EMBL" id="CQR60447.1"/>
    </source>
</evidence>
<evidence type="ECO:0000313" key="4">
    <source>
        <dbReference type="Proteomes" id="UP000037274"/>
    </source>
</evidence>
<protein>
    <submittedName>
        <fullName evidence="1">Uncharacterized protein</fullName>
    </submittedName>
</protein>
<dbReference type="EMBL" id="LN831790">
    <property type="protein sequence ID" value="CQR60447.1"/>
    <property type="molecule type" value="Genomic_DNA"/>
</dbReference>
<dbReference type="Proteomes" id="UP000035016">
    <property type="component" value="Chromosome Chromosome"/>
</dbReference>